<feature type="domain" description="DUF2415" evidence="2">
    <location>
        <begin position="380"/>
        <end position="419"/>
    </location>
</feature>
<dbReference type="InterPro" id="IPR015943">
    <property type="entry name" value="WD40/YVTN_repeat-like_dom_sf"/>
</dbReference>
<organism evidence="3 4">
    <name type="scientific">Ascosphaera apis ARSEF 7405</name>
    <dbReference type="NCBI Taxonomy" id="392613"/>
    <lineage>
        <taxon>Eukaryota</taxon>
        <taxon>Fungi</taxon>
        <taxon>Dikarya</taxon>
        <taxon>Ascomycota</taxon>
        <taxon>Pezizomycotina</taxon>
        <taxon>Eurotiomycetes</taxon>
        <taxon>Eurotiomycetidae</taxon>
        <taxon>Onygenales</taxon>
        <taxon>Ascosphaeraceae</taxon>
        <taxon>Ascosphaera</taxon>
    </lineage>
</organism>
<feature type="region of interest" description="Disordered" evidence="1">
    <location>
        <begin position="721"/>
        <end position="752"/>
    </location>
</feature>
<dbReference type="PANTHER" id="PTHR43991">
    <property type="entry name" value="WD REPEAT PROTEIN (AFU_ORTHOLOGUE AFUA_8G05640)-RELATED"/>
    <property type="match status" value="1"/>
</dbReference>
<feature type="compositionally biased region" description="Polar residues" evidence="1">
    <location>
        <begin position="949"/>
        <end position="964"/>
    </location>
</feature>
<feature type="compositionally biased region" description="Acidic residues" evidence="1">
    <location>
        <begin position="464"/>
        <end position="493"/>
    </location>
</feature>
<evidence type="ECO:0000313" key="4">
    <source>
        <dbReference type="Proteomes" id="UP000242877"/>
    </source>
</evidence>
<feature type="region of interest" description="Disordered" evidence="1">
    <location>
        <begin position="1093"/>
        <end position="1140"/>
    </location>
</feature>
<evidence type="ECO:0000256" key="1">
    <source>
        <dbReference type="SAM" id="MobiDB-lite"/>
    </source>
</evidence>
<feature type="region of interest" description="Disordered" evidence="1">
    <location>
        <begin position="837"/>
        <end position="876"/>
    </location>
</feature>
<dbReference type="InterPro" id="IPR019417">
    <property type="entry name" value="DUF2415"/>
</dbReference>
<dbReference type="InterPro" id="IPR036322">
    <property type="entry name" value="WD40_repeat_dom_sf"/>
</dbReference>
<evidence type="ECO:0000259" key="2">
    <source>
        <dbReference type="Pfam" id="PF10313"/>
    </source>
</evidence>
<protein>
    <submittedName>
        <fullName evidence="3">WD40 repeat-like-containing domain protein</fullName>
    </submittedName>
</protein>
<accession>A0A167WVC8</accession>
<proteinExistence type="predicted"/>
<gene>
    <name evidence="3" type="ORF">AAP_04473</name>
</gene>
<dbReference type="SUPFAM" id="SSF50978">
    <property type="entry name" value="WD40 repeat-like"/>
    <property type="match status" value="1"/>
</dbReference>
<dbReference type="PANTHER" id="PTHR43991:SF9">
    <property type="entry name" value="DUF2415 DOMAIN-CONTAINING PROTEIN"/>
    <property type="match status" value="1"/>
</dbReference>
<dbReference type="Pfam" id="PF10313">
    <property type="entry name" value="DUF2415"/>
    <property type="match status" value="1"/>
</dbReference>
<evidence type="ECO:0000313" key="3">
    <source>
        <dbReference type="EMBL" id="KZZ89326.1"/>
    </source>
</evidence>
<name>A0A167WVC8_9EURO</name>
<reference evidence="3 4" key="1">
    <citation type="journal article" date="2016" name="Genome Biol. Evol.">
        <title>Divergent and convergent evolution of fungal pathogenicity.</title>
        <authorList>
            <person name="Shang Y."/>
            <person name="Xiao G."/>
            <person name="Zheng P."/>
            <person name="Cen K."/>
            <person name="Zhan S."/>
            <person name="Wang C."/>
        </authorList>
    </citation>
    <scope>NUCLEOTIDE SEQUENCE [LARGE SCALE GENOMIC DNA]</scope>
    <source>
        <strain evidence="3 4">ARSEF 7405</strain>
    </source>
</reference>
<feature type="region of interest" description="Disordered" evidence="1">
    <location>
        <begin position="430"/>
        <end position="511"/>
    </location>
</feature>
<feature type="compositionally biased region" description="Basic residues" evidence="1">
    <location>
        <begin position="933"/>
        <end position="942"/>
    </location>
</feature>
<dbReference type="Proteomes" id="UP000242877">
    <property type="component" value="Unassembled WGS sequence"/>
</dbReference>
<dbReference type="Gene3D" id="2.130.10.10">
    <property type="entry name" value="YVTN repeat-like/Quinoprotein amine dehydrogenase"/>
    <property type="match status" value="1"/>
</dbReference>
<feature type="compositionally biased region" description="Basic and acidic residues" evidence="1">
    <location>
        <begin position="1093"/>
        <end position="1102"/>
    </location>
</feature>
<comment type="caution">
    <text evidence="3">The sequence shown here is derived from an EMBL/GenBank/DDBJ whole genome shotgun (WGS) entry which is preliminary data.</text>
</comment>
<feature type="region of interest" description="Disordered" evidence="1">
    <location>
        <begin position="913"/>
        <end position="1000"/>
    </location>
</feature>
<sequence>MADRVSDRVPDINTDSILSSSGRKFWPFDVPNGHPQLRSLISTVHRDRIYIASKDKVFCLHVSTGAYEFLASLTFNAQCLSVKGGWIAVGGNSEGQCAFIQVTQSGYRALPASRRSAVANARRKEHGWDGNFSPESITDGLFSTPPGAIHIGEHQNPISGFPAFASYNSRLQPPLSHSEEAICEPDFIEKFGGSIINGVSVDRLPAKDHAHTGETIVLLANNDTSMTIYSITRKEIINSTVHPTCINLAVLSPDKKTIVVIGDSPFVYFYNISANTSTANRLRARNALYPFHNWNFEIFATAVIDLDPGISGVDACLFAAAFNQSSNLLAIGAQDGSVTVIDLPAFRERYLLKNCAATPVKIEDQLIHTFKSSRNASQGGAVRYLEFSPAPLDLLVWIEDTDYFGVADVRATFRRRQIVRVNPESRNHQKIDPFEIGLTTRRRTTGWPPSTSNAPVGSHLDILDDHDDNAEMEDEDEQQDDDFDDNDDDDSFDDNYGRGSGCNCRPTSNNTESAPPAYLHNESAMVCPAVRVWRDLSRERDLRRRRAMFYERSSPEDVEQWGIEHWRSGTNHAIYLAREADSQQYWRNINRYPRIFESFWMTVRQRDRTLQYSGSNLELAAHPTLVSQIANRPPPLHVYIHLRRSGHLCRHGMSDTGARAIRDWQARFEERRQLARRAIVPFTWNDDPQIDILDFITENLSSPLRQARIVNNASLRRHGQYTRSFRHEPRRPQTPILGSSRRRERQQPNRISAGQYGVDMSVTTRLTADEITDLHWSRLREQIRVVIERLARNQREGAENTQNQSDLYMRLSLLHTLERMWRRRGRGNSRGWVDQYGSVPPIDHRPPPASLPSLRSSEAHGSFPSGFSTLERPESSRAQADILPVIETSIEPNAPVPNEGLPRSVRQALARTTSSMNSPLGHAREGTSNSSRPARRSQRPTPHRVTIAQPPTTETRTVNGNSLLPSTPPPRPIPDSGNAVRRSSLRNSSEHTHEQRINAASVDRSTASIVRNIAGELDEQDEYQEAIELLAILPSEMRRILTRVYDSTVERGGNAPALIADTLEHMLSLDYINATELQRVIGVFRRRANRTVVDTDQRTEPRRHGHRTANGIGGTHVDGDARTRMTGPVTPPARNDTNSDEISVGWLSAALAAPVQNSIIGESASVFERLGAGRFRAHVHDGGPEEEGPHQLSGAGWMSDGSLYISIDVGIFKFCVNEADRNTFPKCSIR</sequence>
<dbReference type="OrthoDB" id="418169at2759"/>
<keyword evidence="4" id="KW-1185">Reference proteome</keyword>
<dbReference type="EMBL" id="AZGZ01000021">
    <property type="protein sequence ID" value="KZZ89326.1"/>
    <property type="molecule type" value="Genomic_DNA"/>
</dbReference>
<dbReference type="VEuPathDB" id="FungiDB:AAP_04473"/>
<dbReference type="AlphaFoldDB" id="A0A167WVC8"/>